<reference evidence="2" key="1">
    <citation type="submission" date="2018-05" db="EMBL/GenBank/DDBJ databases">
        <title>Complete Genome Sequence of Methylobacterium sp. 17SD2-17.</title>
        <authorList>
            <person name="Srinivasan S."/>
        </authorList>
    </citation>
    <scope>NUCLEOTIDE SEQUENCE [LARGE SCALE GENOMIC DNA]</scope>
    <source>
        <strain evidence="2">17SD2-17</strain>
    </source>
</reference>
<dbReference type="AlphaFoldDB" id="A0A2U8WBD4"/>
<dbReference type="Proteomes" id="UP000245926">
    <property type="component" value="Chromosome"/>
</dbReference>
<name>A0A2U8WBD4_9HYPH</name>
<evidence type="ECO:0008006" key="3">
    <source>
        <dbReference type="Google" id="ProtNLM"/>
    </source>
</evidence>
<evidence type="ECO:0000313" key="2">
    <source>
        <dbReference type="Proteomes" id="UP000245926"/>
    </source>
</evidence>
<organism evidence="1 2">
    <name type="scientific">Methylobacterium durans</name>
    <dbReference type="NCBI Taxonomy" id="2202825"/>
    <lineage>
        <taxon>Bacteria</taxon>
        <taxon>Pseudomonadati</taxon>
        <taxon>Pseudomonadota</taxon>
        <taxon>Alphaproteobacteria</taxon>
        <taxon>Hyphomicrobiales</taxon>
        <taxon>Methylobacteriaceae</taxon>
        <taxon>Methylobacterium</taxon>
    </lineage>
</organism>
<dbReference type="RefSeq" id="WP_109894305.1">
    <property type="nucleotide sequence ID" value="NZ_CP029550.1"/>
</dbReference>
<dbReference type="EMBL" id="CP029550">
    <property type="protein sequence ID" value="AWN43474.1"/>
    <property type="molecule type" value="Genomic_DNA"/>
</dbReference>
<proteinExistence type="predicted"/>
<evidence type="ECO:0000313" key="1">
    <source>
        <dbReference type="EMBL" id="AWN43474.1"/>
    </source>
</evidence>
<accession>A0A2U8WBD4</accession>
<keyword evidence="2" id="KW-1185">Reference proteome</keyword>
<protein>
    <recommendedName>
        <fullName evidence="3">PilZ domain-containing protein</fullName>
    </recommendedName>
</protein>
<gene>
    <name evidence="1" type="ORF">DK389_26920</name>
</gene>
<dbReference type="KEGG" id="mets:DK389_26920"/>
<dbReference type="OrthoDB" id="7210926at2"/>
<sequence length="135" mass="15021">MHKTFGNVSNELFRSVVIETFRACAARGRPAVRQFIDDLRAYERKGSAADAAEAIPPTDESGAPCSLCRIRLWNGCAFDCLLSDRTRKGARLLLGQPSRIPSVFTLEIGEGPEQCPARIAWRRRNEIGVEFLEVV</sequence>